<dbReference type="EMBL" id="CP002117">
    <property type="protein sequence ID" value="ADN35001.1"/>
    <property type="molecule type" value="Genomic_DNA"/>
</dbReference>
<accession>E1REQ4</accession>
<dbReference type="GeneID" id="41351125"/>
<name>E1REQ4_METP4</name>
<proteinExistence type="predicted"/>
<reference evidence="1 2" key="1">
    <citation type="journal article" date="2010" name="Stand. Genomic Sci.">
        <title>Complete genome sequence of Methanoplanus petrolearius type strain (SEBR 4847).</title>
        <authorList>
            <person name="Brambilla E."/>
            <person name="Djao O.D."/>
            <person name="Daligault H."/>
            <person name="Lapidus A."/>
            <person name="Lucas S."/>
            <person name="Hammon N."/>
            <person name="Nolan M."/>
            <person name="Tice H."/>
            <person name="Cheng J.F."/>
            <person name="Han C."/>
            <person name="Tapia R."/>
            <person name="Goodwin L."/>
            <person name="Pitluck S."/>
            <person name="Liolios K."/>
            <person name="Ivanova N."/>
            <person name="Mavromatis K."/>
            <person name="Mikhailova N."/>
            <person name="Pati A."/>
            <person name="Chen A."/>
            <person name="Palaniappan K."/>
            <person name="Land M."/>
            <person name="Hauser L."/>
            <person name="Chang Y.J."/>
            <person name="Jeffries C.D."/>
            <person name="Rohde M."/>
            <person name="Spring S."/>
            <person name="Sikorski J."/>
            <person name="Goker M."/>
            <person name="Woyke T."/>
            <person name="Bristow J."/>
            <person name="Eisen J.A."/>
            <person name="Markowitz V."/>
            <person name="Hugenholtz P."/>
            <person name="Kyrpides N.C."/>
            <person name="Klenk H.P."/>
        </authorList>
    </citation>
    <scope>NUCLEOTIDE SEQUENCE [LARGE SCALE GENOMIC DNA]</scope>
    <source>
        <strain evidence="2">DSM 11571 / OCM 486 / SEBR 4847</strain>
    </source>
</reference>
<dbReference type="OrthoDB" id="102288at2157"/>
<dbReference type="Gene3D" id="2.20.28.10">
    <property type="match status" value="1"/>
</dbReference>
<organism evidence="1 2">
    <name type="scientific">Methanolacinia petrolearia (strain DSM 11571 / OCM 486 / SEBR 4847)</name>
    <name type="common">Methanoplanus petrolearius</name>
    <dbReference type="NCBI Taxonomy" id="679926"/>
    <lineage>
        <taxon>Archaea</taxon>
        <taxon>Methanobacteriati</taxon>
        <taxon>Methanobacteriota</taxon>
        <taxon>Stenosarchaea group</taxon>
        <taxon>Methanomicrobia</taxon>
        <taxon>Methanomicrobiales</taxon>
        <taxon>Methanomicrobiaceae</taxon>
        <taxon>Methanolacinia</taxon>
    </lineage>
</organism>
<dbReference type="STRING" id="679926.Mpet_0223"/>
<evidence type="ECO:0000313" key="1">
    <source>
        <dbReference type="EMBL" id="ADN35001.1"/>
    </source>
</evidence>
<dbReference type="HOGENOM" id="CLU_213007_0_0_2"/>
<dbReference type="AlphaFoldDB" id="E1REQ4"/>
<gene>
    <name evidence="1" type="ordered locus">Mpet_0223</name>
</gene>
<protein>
    <submittedName>
        <fullName evidence="1">Uncharacterized protein</fullName>
    </submittedName>
</protein>
<dbReference type="eggNOG" id="arCOG04838">
    <property type="taxonomic scope" value="Archaea"/>
</dbReference>
<keyword evidence="2" id="KW-1185">Reference proteome</keyword>
<dbReference type="Proteomes" id="UP000006565">
    <property type="component" value="Chromosome"/>
</dbReference>
<sequence>MCSGAGGFDVELTQRLKPKKYKCRSCGATFESVSKHPVCPTCQSESVDEV</sequence>
<evidence type="ECO:0000313" key="2">
    <source>
        <dbReference type="Proteomes" id="UP000006565"/>
    </source>
</evidence>
<dbReference type="KEGG" id="mpi:Mpet_0223"/>
<dbReference type="RefSeq" id="WP_013328180.1">
    <property type="nucleotide sequence ID" value="NC_014507.1"/>
</dbReference>